<feature type="transmembrane region" description="Helical" evidence="6">
    <location>
        <begin position="72"/>
        <end position="91"/>
    </location>
</feature>
<keyword evidence="5 6" id="KW-0472">Membrane</keyword>
<organism evidence="8 9">
    <name type="scientific">Cesiribacter andamanensis AMV16</name>
    <dbReference type="NCBI Taxonomy" id="1279009"/>
    <lineage>
        <taxon>Bacteria</taxon>
        <taxon>Pseudomonadati</taxon>
        <taxon>Bacteroidota</taxon>
        <taxon>Cytophagia</taxon>
        <taxon>Cytophagales</taxon>
        <taxon>Cesiribacteraceae</taxon>
        <taxon>Cesiribacter</taxon>
    </lineage>
</organism>
<feature type="domain" description="DUF3817" evidence="7">
    <location>
        <begin position="9"/>
        <end position="96"/>
    </location>
</feature>
<evidence type="ECO:0000256" key="1">
    <source>
        <dbReference type="ARBA" id="ARBA00004651"/>
    </source>
</evidence>
<sequence length="103" mass="11684">MNPYFTTALGRFRAIAFAEGVSYLLLLFIAMPLKYWADMPLAVKYTGWLHGLLFVLFIASLLEVSLRLRWSVVKAGLAFLSSLIPFGTFVLDARLLRQQQQLS</sequence>
<dbReference type="STRING" id="1279009.ADICEAN_00146"/>
<evidence type="ECO:0000313" key="8">
    <source>
        <dbReference type="EMBL" id="EMR04694.1"/>
    </source>
</evidence>
<dbReference type="PANTHER" id="PTHR40077">
    <property type="entry name" value="MEMBRANE PROTEIN-RELATED"/>
    <property type="match status" value="1"/>
</dbReference>
<keyword evidence="4 6" id="KW-1133">Transmembrane helix</keyword>
<dbReference type="PANTHER" id="PTHR40077:SF1">
    <property type="entry name" value="MEMBRANE PROTEIN"/>
    <property type="match status" value="1"/>
</dbReference>
<comment type="subcellular location">
    <subcellularLocation>
        <location evidence="1">Cell membrane</location>
        <topology evidence="1">Multi-pass membrane protein</topology>
    </subcellularLocation>
</comment>
<comment type="caution">
    <text evidence="8">The sequence shown here is derived from an EMBL/GenBank/DDBJ whole genome shotgun (WGS) entry which is preliminary data.</text>
</comment>
<evidence type="ECO:0000256" key="5">
    <source>
        <dbReference type="ARBA" id="ARBA00023136"/>
    </source>
</evidence>
<dbReference type="RefSeq" id="WP_009193559.1">
    <property type="nucleotide sequence ID" value="NZ_AODQ01000002.1"/>
</dbReference>
<keyword evidence="3 6" id="KW-0812">Transmembrane</keyword>
<evidence type="ECO:0000256" key="6">
    <source>
        <dbReference type="SAM" id="Phobius"/>
    </source>
</evidence>
<reference evidence="8 9" key="1">
    <citation type="journal article" date="2013" name="Genome Announc.">
        <title>Draft Genome Sequence of Cesiribacter andamanensis Strain AMV16T, Isolated from a Soil Sample from a Mud Volcano in the Andaman Islands, India.</title>
        <authorList>
            <person name="Shivaji S."/>
            <person name="Ara S."/>
            <person name="Begum Z."/>
            <person name="Srinivas T.N."/>
            <person name="Singh A."/>
            <person name="Kumar Pinnaka A."/>
        </authorList>
    </citation>
    <scope>NUCLEOTIDE SEQUENCE [LARGE SCALE GENOMIC DNA]</scope>
    <source>
        <strain evidence="8 9">AMV16</strain>
    </source>
</reference>
<dbReference type="PATRIC" id="fig|1279009.4.peg.151"/>
<feature type="transmembrane region" description="Helical" evidence="6">
    <location>
        <begin position="12"/>
        <end position="33"/>
    </location>
</feature>
<evidence type="ECO:0000313" key="9">
    <source>
        <dbReference type="Proteomes" id="UP000011910"/>
    </source>
</evidence>
<evidence type="ECO:0000259" key="7">
    <source>
        <dbReference type="Pfam" id="PF12823"/>
    </source>
</evidence>
<dbReference type="NCBIfam" id="TIGR03954">
    <property type="entry name" value="integ_memb_HG"/>
    <property type="match status" value="1"/>
</dbReference>
<dbReference type="EMBL" id="AODQ01000002">
    <property type="protein sequence ID" value="EMR04694.1"/>
    <property type="molecule type" value="Genomic_DNA"/>
</dbReference>
<feature type="transmembrane region" description="Helical" evidence="6">
    <location>
        <begin position="45"/>
        <end position="66"/>
    </location>
</feature>
<protein>
    <submittedName>
        <fullName evidence="8">Integral membrane protein</fullName>
    </submittedName>
</protein>
<name>M7P2A6_9BACT</name>
<dbReference type="OrthoDB" id="1121311at2"/>
<dbReference type="Proteomes" id="UP000011910">
    <property type="component" value="Unassembled WGS sequence"/>
</dbReference>
<keyword evidence="9" id="KW-1185">Reference proteome</keyword>
<evidence type="ECO:0000256" key="3">
    <source>
        <dbReference type="ARBA" id="ARBA00022692"/>
    </source>
</evidence>
<gene>
    <name evidence="8" type="ORF">ADICEAN_00146</name>
</gene>
<dbReference type="InterPro" id="IPR023845">
    <property type="entry name" value="DUF3817_TM"/>
</dbReference>
<keyword evidence="2" id="KW-1003">Cell membrane</keyword>
<accession>M7P2A6</accession>
<proteinExistence type="predicted"/>
<dbReference type="eggNOG" id="COG2814">
    <property type="taxonomic scope" value="Bacteria"/>
</dbReference>
<evidence type="ECO:0000256" key="2">
    <source>
        <dbReference type="ARBA" id="ARBA00022475"/>
    </source>
</evidence>
<dbReference type="Pfam" id="PF12823">
    <property type="entry name" value="DUF3817"/>
    <property type="match status" value="1"/>
</dbReference>
<evidence type="ECO:0000256" key="4">
    <source>
        <dbReference type="ARBA" id="ARBA00022989"/>
    </source>
</evidence>
<dbReference type="GO" id="GO:0005886">
    <property type="term" value="C:plasma membrane"/>
    <property type="evidence" value="ECO:0007669"/>
    <property type="project" value="UniProtKB-SubCell"/>
</dbReference>
<dbReference type="AlphaFoldDB" id="M7P2A6"/>